<dbReference type="InterPro" id="IPR051380">
    <property type="entry name" value="pH-response_reg_palI/RIM9"/>
</dbReference>
<accession>A0A9Q8SWQ9</accession>
<feature type="transmembrane region" description="Helical" evidence="2">
    <location>
        <begin position="349"/>
        <end position="370"/>
    </location>
</feature>
<protein>
    <submittedName>
        <fullName evidence="3">PH-response regulator</fullName>
    </submittedName>
</protein>
<feature type="transmembrane region" description="Helical" evidence="2">
    <location>
        <begin position="256"/>
        <end position="275"/>
    </location>
</feature>
<keyword evidence="2" id="KW-0472">Membrane</keyword>
<gene>
    <name evidence="3" type="ORF">CLUP02_10430</name>
</gene>
<reference evidence="3" key="1">
    <citation type="journal article" date="2021" name="Mol. Plant Microbe Interact.">
        <title>Complete Genome Sequence of the Plant-Pathogenic Fungus Colletotrichum lupini.</title>
        <authorList>
            <person name="Baroncelli R."/>
            <person name="Pensec F."/>
            <person name="Da Lio D."/>
            <person name="Boufleur T."/>
            <person name="Vicente I."/>
            <person name="Sarrocco S."/>
            <person name="Picot A."/>
            <person name="Baraldi E."/>
            <person name="Sukno S."/>
            <person name="Thon M."/>
            <person name="Le Floch G."/>
        </authorList>
    </citation>
    <scope>NUCLEOTIDE SEQUENCE</scope>
    <source>
        <strain evidence="3">IMI 504893</strain>
    </source>
</reference>
<sequence length="482" mass="52508">MSLKDRSNPPLASWQRLRPDRSSSVSRSVKRSGNENSDEGDDLARGSLARWDGTQSNTGSKEHHKTTVDISVCPDIRLQELQQQSNDDEGVFDAFLAIGTLESAIRQRGVITEPQKQGIVATCNIPDRPRREDLTNQRCKLDNEPTNRGAGDACASQGPFSPNFLLQSHRATRNMNLGPGWATLMTSYSLACTGTLTYTAFLAPDGVPSVVLSQITAHIMRIPVSWGRPRGLLLSPISISIINMAVTGFIHHFGTFLLLVATILLVITSISAPVVHNISLLTVKLGDTSAGNEITFGTFGYCVRGGSDYGSDQCSRSRIGYSPTDIIAEADATQYSNLSSNVAEGLTRVMVLHPVAAGVSFIAFILSVGAGMFGSLFAALVSGVAFIITIVALICDWVMFAVVRRNVNRDGNGSSAHYDVALWTLLAAAICLLLGTVIVFFTCCSGRLRKRRQQRSKVDNYSPPATHTTYRRRRFWQRSSRY</sequence>
<dbReference type="Pfam" id="PF06687">
    <property type="entry name" value="SUR7"/>
    <property type="match status" value="1"/>
</dbReference>
<evidence type="ECO:0000256" key="1">
    <source>
        <dbReference type="SAM" id="MobiDB-lite"/>
    </source>
</evidence>
<keyword evidence="2" id="KW-0812">Transmembrane</keyword>
<dbReference type="GO" id="GO:0032153">
    <property type="term" value="C:cell division site"/>
    <property type="evidence" value="ECO:0007669"/>
    <property type="project" value="TreeGrafter"/>
</dbReference>
<evidence type="ECO:0000313" key="4">
    <source>
        <dbReference type="Proteomes" id="UP000830671"/>
    </source>
</evidence>
<dbReference type="GO" id="GO:0005886">
    <property type="term" value="C:plasma membrane"/>
    <property type="evidence" value="ECO:0007669"/>
    <property type="project" value="InterPro"/>
</dbReference>
<evidence type="ECO:0000256" key="2">
    <source>
        <dbReference type="SAM" id="Phobius"/>
    </source>
</evidence>
<dbReference type="PANTHER" id="PTHR28013:SF7">
    <property type="entry name" value="PALI-DOMAIN-CONTAINING PROTEIN"/>
    <property type="match status" value="1"/>
</dbReference>
<dbReference type="GO" id="GO:0035838">
    <property type="term" value="C:growing cell tip"/>
    <property type="evidence" value="ECO:0007669"/>
    <property type="project" value="TreeGrafter"/>
</dbReference>
<dbReference type="EMBL" id="CP019477">
    <property type="protein sequence ID" value="UQC84934.1"/>
    <property type="molecule type" value="Genomic_DNA"/>
</dbReference>
<dbReference type="PANTHER" id="PTHR28013">
    <property type="entry name" value="PROTEIN DCV1-RELATED"/>
    <property type="match status" value="1"/>
</dbReference>
<proteinExistence type="predicted"/>
<dbReference type="Proteomes" id="UP000830671">
    <property type="component" value="Chromosome 5"/>
</dbReference>
<dbReference type="KEGG" id="clup:CLUP02_10430"/>
<evidence type="ECO:0000313" key="3">
    <source>
        <dbReference type="EMBL" id="UQC84934.1"/>
    </source>
</evidence>
<feature type="transmembrane region" description="Helical" evidence="2">
    <location>
        <begin position="420"/>
        <end position="441"/>
    </location>
</feature>
<feature type="region of interest" description="Disordered" evidence="1">
    <location>
        <begin position="1"/>
        <end position="66"/>
    </location>
</feature>
<dbReference type="AlphaFoldDB" id="A0A9Q8SWQ9"/>
<feature type="transmembrane region" description="Helical" evidence="2">
    <location>
        <begin position="376"/>
        <end position="399"/>
    </location>
</feature>
<dbReference type="Gene3D" id="1.20.140.150">
    <property type="match status" value="1"/>
</dbReference>
<keyword evidence="4" id="KW-1185">Reference proteome</keyword>
<organism evidence="3 4">
    <name type="scientific">Colletotrichum lupini</name>
    <dbReference type="NCBI Taxonomy" id="145971"/>
    <lineage>
        <taxon>Eukaryota</taxon>
        <taxon>Fungi</taxon>
        <taxon>Dikarya</taxon>
        <taxon>Ascomycota</taxon>
        <taxon>Pezizomycotina</taxon>
        <taxon>Sordariomycetes</taxon>
        <taxon>Hypocreomycetidae</taxon>
        <taxon>Glomerellales</taxon>
        <taxon>Glomerellaceae</taxon>
        <taxon>Colletotrichum</taxon>
        <taxon>Colletotrichum acutatum species complex</taxon>
    </lineage>
</organism>
<dbReference type="GeneID" id="73344416"/>
<keyword evidence="2" id="KW-1133">Transmembrane helix</keyword>
<feature type="transmembrane region" description="Helical" evidence="2">
    <location>
        <begin position="231"/>
        <end position="250"/>
    </location>
</feature>
<dbReference type="RefSeq" id="XP_049146551.1">
    <property type="nucleotide sequence ID" value="XM_049289406.1"/>
</dbReference>
<name>A0A9Q8SWQ9_9PEZI</name>
<dbReference type="InterPro" id="IPR009571">
    <property type="entry name" value="SUR7/Rim9-like_fungi"/>
</dbReference>